<dbReference type="SUPFAM" id="SSF52540">
    <property type="entry name" value="P-loop containing nucleoside triphosphate hydrolases"/>
    <property type="match status" value="1"/>
</dbReference>
<keyword evidence="3" id="KW-1185">Reference proteome</keyword>
<evidence type="ECO:0000313" key="2">
    <source>
        <dbReference type="EMBL" id="RAS70628.1"/>
    </source>
</evidence>
<name>A0ABX9EL95_9PSEU</name>
<dbReference type="Pfam" id="PF13191">
    <property type="entry name" value="AAA_16"/>
    <property type="match status" value="1"/>
</dbReference>
<evidence type="ECO:0000313" key="3">
    <source>
        <dbReference type="Proteomes" id="UP000248714"/>
    </source>
</evidence>
<dbReference type="InterPro" id="IPR027417">
    <property type="entry name" value="P-loop_NTPase"/>
</dbReference>
<dbReference type="EMBL" id="QLTT01000001">
    <property type="protein sequence ID" value="RAS70628.1"/>
    <property type="molecule type" value="Genomic_DNA"/>
</dbReference>
<organism evidence="2 3">
    <name type="scientific">Lentzea atacamensis</name>
    <dbReference type="NCBI Taxonomy" id="531938"/>
    <lineage>
        <taxon>Bacteria</taxon>
        <taxon>Bacillati</taxon>
        <taxon>Actinomycetota</taxon>
        <taxon>Actinomycetes</taxon>
        <taxon>Pseudonocardiales</taxon>
        <taxon>Pseudonocardiaceae</taxon>
        <taxon>Lentzea</taxon>
    </lineage>
</organism>
<dbReference type="Proteomes" id="UP000248714">
    <property type="component" value="Unassembled WGS sequence"/>
</dbReference>
<protein>
    <submittedName>
        <fullName evidence="2">AAA ATPase-like protein</fullName>
    </submittedName>
</protein>
<sequence length="227" mass="24668">MGRGRELALVRSWLAAETGGLVLCGGEPGIGKTRLAQELAGHALALGREVVWGHCVETEGAPAFWPWRQVLKAAGAGPDDVLAHDADVPQDRFRVFDASATALDRDGLVIIVEDVHWADQASLLALAHLATQLRTVLIFATFRDPRPAVADLMRFAVRIDLHAARYACQTDEEFRVIAVWQSKEHADRFFREVLGPVLARVLGPEPAGAHSVTGMEVLREFIPANAG</sequence>
<proteinExistence type="predicted"/>
<evidence type="ECO:0000259" key="1">
    <source>
        <dbReference type="Pfam" id="PF13191"/>
    </source>
</evidence>
<dbReference type="InterPro" id="IPR041664">
    <property type="entry name" value="AAA_16"/>
</dbReference>
<comment type="caution">
    <text evidence="2">The sequence shown here is derived from an EMBL/GenBank/DDBJ whole genome shotgun (WGS) entry which is preliminary data.</text>
</comment>
<accession>A0ABX9EL95</accession>
<reference evidence="2 3" key="1">
    <citation type="submission" date="2018-06" db="EMBL/GenBank/DDBJ databases">
        <title>Genomic Encyclopedia of Type Strains, Phase IV (KMG-IV): sequencing the most valuable type-strain genomes for metagenomic binning, comparative biology and taxonomic classification.</title>
        <authorList>
            <person name="Goeker M."/>
        </authorList>
    </citation>
    <scope>NUCLEOTIDE SEQUENCE [LARGE SCALE GENOMIC DNA]</scope>
    <source>
        <strain evidence="2 3">DSM 45479</strain>
    </source>
</reference>
<feature type="domain" description="Orc1-like AAA ATPase" evidence="1">
    <location>
        <begin position="2"/>
        <end position="134"/>
    </location>
</feature>
<dbReference type="Gene3D" id="3.40.50.300">
    <property type="entry name" value="P-loop containing nucleotide triphosphate hydrolases"/>
    <property type="match status" value="1"/>
</dbReference>
<gene>
    <name evidence="2" type="ORF">C8D87_101929</name>
</gene>